<keyword evidence="2" id="KW-1185">Reference proteome</keyword>
<name>A0AAD8NZN0_TARER</name>
<dbReference type="AlphaFoldDB" id="A0AAD8NZN0"/>
<gene>
    <name evidence="1" type="ORF">QVD17_16437</name>
</gene>
<evidence type="ECO:0000313" key="1">
    <source>
        <dbReference type="EMBL" id="KAK1427743.1"/>
    </source>
</evidence>
<organism evidence="1 2">
    <name type="scientific">Tagetes erecta</name>
    <name type="common">African marigold</name>
    <dbReference type="NCBI Taxonomy" id="13708"/>
    <lineage>
        <taxon>Eukaryota</taxon>
        <taxon>Viridiplantae</taxon>
        <taxon>Streptophyta</taxon>
        <taxon>Embryophyta</taxon>
        <taxon>Tracheophyta</taxon>
        <taxon>Spermatophyta</taxon>
        <taxon>Magnoliopsida</taxon>
        <taxon>eudicotyledons</taxon>
        <taxon>Gunneridae</taxon>
        <taxon>Pentapetalae</taxon>
        <taxon>asterids</taxon>
        <taxon>campanulids</taxon>
        <taxon>Asterales</taxon>
        <taxon>Asteraceae</taxon>
        <taxon>Asteroideae</taxon>
        <taxon>Heliantheae alliance</taxon>
        <taxon>Tageteae</taxon>
        <taxon>Tagetes</taxon>
    </lineage>
</organism>
<accession>A0AAD8NZN0</accession>
<sequence length="82" mass="9510">MVRALIYEKTRLKHGPRVLEEIGIHIDYINKNGHGSSPGDLSLTRWINKGWKPSNASLDADLESRLEFRSLEYGWYSFPYSK</sequence>
<protein>
    <submittedName>
        <fullName evidence="1">Uncharacterized protein</fullName>
    </submittedName>
</protein>
<comment type="caution">
    <text evidence="1">The sequence shown here is derived from an EMBL/GenBank/DDBJ whole genome shotgun (WGS) entry which is preliminary data.</text>
</comment>
<evidence type="ECO:0000313" key="2">
    <source>
        <dbReference type="Proteomes" id="UP001229421"/>
    </source>
</evidence>
<proteinExistence type="predicted"/>
<reference evidence="1" key="1">
    <citation type="journal article" date="2023" name="bioRxiv">
        <title>Improved chromosome-level genome assembly for marigold (Tagetes erecta).</title>
        <authorList>
            <person name="Jiang F."/>
            <person name="Yuan L."/>
            <person name="Wang S."/>
            <person name="Wang H."/>
            <person name="Xu D."/>
            <person name="Wang A."/>
            <person name="Fan W."/>
        </authorList>
    </citation>
    <scope>NUCLEOTIDE SEQUENCE</scope>
    <source>
        <strain evidence="1">WSJ</strain>
        <tissue evidence="1">Leaf</tissue>
    </source>
</reference>
<dbReference type="Proteomes" id="UP001229421">
    <property type="component" value="Unassembled WGS sequence"/>
</dbReference>
<dbReference type="EMBL" id="JAUHHV010000004">
    <property type="protein sequence ID" value="KAK1427743.1"/>
    <property type="molecule type" value="Genomic_DNA"/>
</dbReference>